<dbReference type="Pfam" id="PF00443">
    <property type="entry name" value="UCH"/>
    <property type="match status" value="1"/>
</dbReference>
<reference evidence="3" key="1">
    <citation type="submission" date="2016-04" db="EMBL/GenBank/DDBJ databases">
        <authorList>
            <person name="Calderon-Fernandez G.M.Sr."/>
        </authorList>
    </citation>
    <scope>NUCLEOTIDE SEQUENCE</scope>
    <source>
        <strain evidence="3">Int1</strain>
        <tissue evidence="3">Integument</tissue>
    </source>
</reference>
<dbReference type="AlphaFoldDB" id="A0A170XY09"/>
<sequence length="111" mass="12724">MSNKNKSGLKSRQYKLFAVVYHDGKEATKGHYLSDVFHVGTSGWIRYDDAVVRSVPESQVLNPPFPRVPYLLYYRRQDTIGQQSGQQQHHLNTQQTMAGQVSAANNQHHQR</sequence>
<dbReference type="CDD" id="cd02257">
    <property type="entry name" value="Peptidase_C19"/>
    <property type="match status" value="1"/>
</dbReference>
<organism evidence="3">
    <name type="scientific">Triatoma infestans</name>
    <name type="common">Assassin bug</name>
    <dbReference type="NCBI Taxonomy" id="30076"/>
    <lineage>
        <taxon>Eukaryota</taxon>
        <taxon>Metazoa</taxon>
        <taxon>Ecdysozoa</taxon>
        <taxon>Arthropoda</taxon>
        <taxon>Hexapoda</taxon>
        <taxon>Insecta</taxon>
        <taxon>Pterygota</taxon>
        <taxon>Neoptera</taxon>
        <taxon>Paraneoptera</taxon>
        <taxon>Hemiptera</taxon>
        <taxon>Heteroptera</taxon>
        <taxon>Panheteroptera</taxon>
        <taxon>Cimicomorpha</taxon>
        <taxon>Reduviidae</taxon>
        <taxon>Triatominae</taxon>
        <taxon>Triatoma</taxon>
    </lineage>
</organism>
<evidence type="ECO:0000256" key="1">
    <source>
        <dbReference type="SAM" id="MobiDB-lite"/>
    </source>
</evidence>
<dbReference type="GO" id="GO:0004843">
    <property type="term" value="F:cysteine-type deubiquitinase activity"/>
    <property type="evidence" value="ECO:0007669"/>
    <property type="project" value="InterPro"/>
</dbReference>
<evidence type="ECO:0000313" key="3">
    <source>
        <dbReference type="EMBL" id="JAR99349.1"/>
    </source>
</evidence>
<feature type="region of interest" description="Disordered" evidence="1">
    <location>
        <begin position="79"/>
        <end position="111"/>
    </location>
</feature>
<dbReference type="Gene3D" id="3.90.70.10">
    <property type="entry name" value="Cysteine proteinases"/>
    <property type="match status" value="1"/>
</dbReference>
<reference evidence="3" key="2">
    <citation type="journal article" date="2017" name="J. Med. Entomol.">
        <title>Transcriptome Analysis of the Triatoma infestans (Hemiptera: Reduviidae) Integument.</title>
        <authorList>
            <person name="Calderon-Fernandez G.M."/>
            <person name="Moriconi D.E."/>
            <person name="Dulbecco A.B."/>
            <person name="Juarez M.P."/>
        </authorList>
    </citation>
    <scope>NUCLEOTIDE SEQUENCE</scope>
    <source>
        <strain evidence="3">Int1</strain>
        <tissue evidence="3">Integument</tissue>
    </source>
</reference>
<dbReference type="GO" id="GO:0016579">
    <property type="term" value="P:protein deubiquitination"/>
    <property type="evidence" value="ECO:0007669"/>
    <property type="project" value="InterPro"/>
</dbReference>
<feature type="compositionally biased region" description="Low complexity" evidence="1">
    <location>
        <begin position="79"/>
        <end position="96"/>
    </location>
</feature>
<keyword evidence="3" id="KW-0378">Hydrolase</keyword>
<name>A0A170XY09_TRIIF</name>
<dbReference type="InterPro" id="IPR028889">
    <property type="entry name" value="USP"/>
</dbReference>
<feature type="compositionally biased region" description="Polar residues" evidence="1">
    <location>
        <begin position="97"/>
        <end position="111"/>
    </location>
</feature>
<dbReference type="SUPFAM" id="SSF54001">
    <property type="entry name" value="Cysteine proteinases"/>
    <property type="match status" value="1"/>
</dbReference>
<dbReference type="PROSITE" id="PS50235">
    <property type="entry name" value="USP_3"/>
    <property type="match status" value="1"/>
</dbReference>
<accession>A0A170XY09</accession>
<feature type="domain" description="USP" evidence="2">
    <location>
        <begin position="1"/>
        <end position="77"/>
    </location>
</feature>
<dbReference type="InterPro" id="IPR038765">
    <property type="entry name" value="Papain-like_cys_pep_sf"/>
</dbReference>
<protein>
    <submittedName>
        <fullName evidence="3">Ubiquitin carboxyl-terminal hydrolase 10 isoform x1</fullName>
    </submittedName>
</protein>
<proteinExistence type="predicted"/>
<dbReference type="InterPro" id="IPR001394">
    <property type="entry name" value="Peptidase_C19_UCH"/>
</dbReference>
<dbReference type="InterPro" id="IPR018200">
    <property type="entry name" value="USP_CS"/>
</dbReference>
<evidence type="ECO:0000259" key="2">
    <source>
        <dbReference type="PROSITE" id="PS50235"/>
    </source>
</evidence>
<dbReference type="EMBL" id="GEMB01003907">
    <property type="protein sequence ID" value="JAR99349.1"/>
    <property type="molecule type" value="Transcribed_RNA"/>
</dbReference>
<dbReference type="PROSITE" id="PS00973">
    <property type="entry name" value="USP_2"/>
    <property type="match status" value="1"/>
</dbReference>